<dbReference type="PANTHER" id="PTHR10746:SF6">
    <property type="entry name" value="LARGE RIBOSOMAL SUBUNIT PROTEIN UL4M"/>
    <property type="match status" value="1"/>
</dbReference>
<evidence type="ECO:0000313" key="8">
    <source>
        <dbReference type="Proteomes" id="UP000177263"/>
    </source>
</evidence>
<dbReference type="InterPro" id="IPR023574">
    <property type="entry name" value="Ribosomal_uL4_dom_sf"/>
</dbReference>
<evidence type="ECO:0000256" key="4">
    <source>
        <dbReference type="ARBA" id="ARBA00035244"/>
    </source>
</evidence>
<gene>
    <name evidence="7" type="ORF">A2801_01210</name>
</gene>
<name>A0A1F7YUB3_9BACT</name>
<dbReference type="SUPFAM" id="SSF52166">
    <property type="entry name" value="Ribosomal protein L4"/>
    <property type="match status" value="1"/>
</dbReference>
<dbReference type="InterPro" id="IPR002136">
    <property type="entry name" value="Ribosomal_uL4"/>
</dbReference>
<dbReference type="PANTHER" id="PTHR10746">
    <property type="entry name" value="50S RIBOSOMAL PROTEIN L4"/>
    <property type="match status" value="1"/>
</dbReference>
<keyword evidence="3" id="KW-0687">Ribonucleoprotein</keyword>
<comment type="similarity">
    <text evidence="1">Belongs to the universal ribosomal protein uL4 family.</text>
</comment>
<comment type="caution">
    <text evidence="7">The sequence shown here is derived from an EMBL/GenBank/DDBJ whole genome shotgun (WGS) entry which is preliminary data.</text>
</comment>
<reference evidence="7 8" key="1">
    <citation type="journal article" date="2016" name="Nat. Commun.">
        <title>Thousands of microbial genomes shed light on interconnected biogeochemical processes in an aquifer system.</title>
        <authorList>
            <person name="Anantharaman K."/>
            <person name="Brown C.T."/>
            <person name="Hug L.A."/>
            <person name="Sharon I."/>
            <person name="Castelle C.J."/>
            <person name="Probst A.J."/>
            <person name="Thomas B.C."/>
            <person name="Singh A."/>
            <person name="Wilkins M.J."/>
            <person name="Karaoz U."/>
            <person name="Brodie E.L."/>
            <person name="Williams K.H."/>
            <person name="Hubbard S.S."/>
            <person name="Banfield J.F."/>
        </authorList>
    </citation>
    <scope>NUCLEOTIDE SEQUENCE [LARGE SCALE GENOMIC DNA]</scope>
</reference>
<dbReference type="GO" id="GO:1990904">
    <property type="term" value="C:ribonucleoprotein complex"/>
    <property type="evidence" value="ECO:0007669"/>
    <property type="project" value="UniProtKB-KW"/>
</dbReference>
<dbReference type="AlphaFoldDB" id="A0A1F7YUB3"/>
<dbReference type="GO" id="GO:0003735">
    <property type="term" value="F:structural constituent of ribosome"/>
    <property type="evidence" value="ECO:0007669"/>
    <property type="project" value="InterPro"/>
</dbReference>
<dbReference type="GO" id="GO:0005840">
    <property type="term" value="C:ribosome"/>
    <property type="evidence" value="ECO:0007669"/>
    <property type="project" value="UniProtKB-KW"/>
</dbReference>
<evidence type="ECO:0000256" key="6">
    <source>
        <dbReference type="SAM" id="MobiDB-lite"/>
    </source>
</evidence>
<accession>A0A1F7YUB3</accession>
<feature type="region of interest" description="Disordered" evidence="6">
    <location>
        <begin position="67"/>
        <end position="88"/>
    </location>
</feature>
<dbReference type="Pfam" id="PF00573">
    <property type="entry name" value="Ribosomal_L4"/>
    <property type="match status" value="1"/>
</dbReference>
<dbReference type="InterPro" id="IPR013005">
    <property type="entry name" value="Ribosomal_uL4-like"/>
</dbReference>
<evidence type="ECO:0000256" key="3">
    <source>
        <dbReference type="ARBA" id="ARBA00023274"/>
    </source>
</evidence>
<dbReference type="Gene3D" id="3.40.1370.10">
    <property type="match status" value="1"/>
</dbReference>
<dbReference type="EMBL" id="MGGM01000002">
    <property type="protein sequence ID" value="OGM30248.1"/>
    <property type="molecule type" value="Genomic_DNA"/>
</dbReference>
<evidence type="ECO:0000256" key="5">
    <source>
        <dbReference type="ARBA" id="ARBA00035462"/>
    </source>
</evidence>
<keyword evidence="2 7" id="KW-0689">Ribosomal protein</keyword>
<proteinExistence type="inferred from homology"/>
<evidence type="ECO:0000256" key="1">
    <source>
        <dbReference type="ARBA" id="ARBA00010528"/>
    </source>
</evidence>
<dbReference type="NCBIfam" id="TIGR03953">
    <property type="entry name" value="rplD_bact"/>
    <property type="match status" value="1"/>
</dbReference>
<dbReference type="STRING" id="1802500.A2801_01210"/>
<dbReference type="GO" id="GO:0006412">
    <property type="term" value="P:translation"/>
    <property type="evidence" value="ECO:0007669"/>
    <property type="project" value="InterPro"/>
</dbReference>
<protein>
    <recommendedName>
        <fullName evidence="4">Large ribosomal subunit protein uL4</fullName>
    </recommendedName>
    <alternativeName>
        <fullName evidence="5">50S ribosomal protein L4</fullName>
    </alternativeName>
</protein>
<sequence>MSKVHLYTAGKKAVGSLSLPTEYSQEPNEALIAQAVHVYRDHLHPKTAKAKTRGEVDITGKKIYRRKGTGGARHGARSAPIFVGGGKAHGPKGIKRLIELPQKMRRKALSSALSEKTKNGKVIGVEGLSGLKKTKDAQAFIDSIMSGEKLKSEHPSIVLTLSEKSLGTRRVFTNIKGLQMVPYVDLNAYHVVMGGTLLVDASIFDKPKTKSKSEK</sequence>
<dbReference type="Proteomes" id="UP000177263">
    <property type="component" value="Unassembled WGS sequence"/>
</dbReference>
<evidence type="ECO:0000256" key="2">
    <source>
        <dbReference type="ARBA" id="ARBA00022980"/>
    </source>
</evidence>
<organism evidence="7 8">
    <name type="scientific">Candidatus Woesebacteria bacterium RIFCSPHIGHO2_01_FULL_41_10</name>
    <dbReference type="NCBI Taxonomy" id="1802500"/>
    <lineage>
        <taxon>Bacteria</taxon>
        <taxon>Candidatus Woeseibacteriota</taxon>
    </lineage>
</organism>
<evidence type="ECO:0000313" key="7">
    <source>
        <dbReference type="EMBL" id="OGM30248.1"/>
    </source>
</evidence>